<gene>
    <name evidence="1" type="ORF">OMAG_000804</name>
</gene>
<sequence>MYKIITTIIKIRQMVLLLTVLFFYNNSGVEIFADEFIKSVRRDALPSVINEITLPRVLGDIVDRFNADSKKLLILIQDAHCNYFAQNKVSRIIDYLNKEYGVDTINLEGGKGYYDLSVFTNIEDIPIRNRVSDFFLKEGLVNGAEKFAANNPGRVFLWGIEDEDLYYENLGAYRKILSEIERIRSYIKFLEDSVNTIKKAIYSEELLNIDNSCVLYTEKKKSFQEHLNYLLRKAVEFKIDILGLKNISIFSDIFSKEEDIDFKQTEIERDKLIKDLSEILSSAEIDELFRKTKEFKKGDILDVDFYSYITMKAMSIKLNIDGYGEFKKYKKYIELYDSADKGVLVKELSILIGMIKKHLFRSSRERELDSISYSVEIEKKLFNISLSSEEYFYYKNNKDKFLNKRFIDYFEKIFGRIEIPSGFNELDNYRERMEKFYEVSYRRDAAFMENIIFYSGMGYQKKTREDISILLAGGFHTENITRLLKEHNISFVVIRPNFLTEISYESPYLQLLSGNAGSFLNFVSENISTLAIGSSLSEMKSPVVRSKAIFEDAVRVKASIESGKDLALLGNSGFVLFSSKGVISLEKKSLSEEKTLVEMMPGGLEKEPLMKRISIWLSKQFISEKYIKKEIDKAFNKIWSSKEIETKGVGIDISEIKKIEEEILKLGEKAAYYLVSMVKKKENRTRDNYKFIFSVLARIYAEYGENKRASFMILSLLDEQLRDRNKPYREFLLYSFSKAGKMWGLSPAINSAIKKRFLPQLLACLKDPLNEDKEFIFKILDKIINILDYKSVEKYILPIVLDNITDFKKSENLSILGTIADYLGPNDLVKNKILPKVLLSQPRDLYSYQMILEILYLCSDIYKEDNKVILRIIERLVDFISDNNISKEYVILAYDKFRKIIQLLPDNFSNKNFWELIVNRDDEIMSGTISIKDILFIFRDAYFIEKTSGMHLSNQYSLSVAIEHTLKRFGVLVTSKNIEKILPFFMDRANQIMNRDILNKDTKVLFISHSGEEMTPDIDMIFLKMFLRSPYQIKFVRGVNLKTSSTLEGFNKQRKNIIFDSIKKTNGDFTIWVTAHGGTKHLWLSIGELGSQESIDLKHPDAISYVEFGDALMSRVDKESRVLDLSKVKIVLDACYSADFAINLFNYMYETSKKRNISLKELPLIISAVQRGSKGWGESFFVKALSDARIYFDGDTLKVSDFFSAEHLLTIGKRNEEYNQFVSQDPAFFLPIADEEFEKIKNILGEGKSEKEGPPQEINIDLSNHIIMKGQIQTLDTEEFPNLDMDVPVIGLIGKFTNELDTALVLTQNGLLSGRIKVLETGAIINLEKIKQEKSEGTSIEIYITNFEKFFDGINMTPQEREIISEILSLFRANPPPNIIILDSSNGFLGLGNSKALAIDREILEKEPLGFLHEIIEYVKDVNPNIIKKMELTLIEGVDSDRFAGLDWLKQHEEKYLKQGFNKFFNDNKEHYIIRAFTRQVFREQDEKFTRLIKSREIYGAMIDAVPLFLEISRKAPTYVIEPSKSIKDAAISTGILSACQKKAGKEGQLFYARNYTADENWIKNIQRMIDKLLPDFFNDVTSFGGKSVYENLTRMIIRIPSSRDIKQNDSNKNKILEYIKNSIEKYLEENGVHGAFRHDMVIHVLEKIKFVYVDMEHAEYLNTLLDFFTDVSMVECSRYEKDSEGRFKSDSYNEDLPDSLKENFLSFLRLSSDNYSDIIARAGTRDARKIINLIFEGYILRVKAIDWGSLQEFKSAEDAVLRSL</sequence>
<comment type="caution">
    <text evidence="1">The sequence shown here is derived from an EMBL/GenBank/DDBJ whole genome shotgun (WGS) entry which is preliminary data.</text>
</comment>
<proteinExistence type="predicted"/>
<dbReference type="Proteomes" id="UP000033428">
    <property type="component" value="Unassembled WGS sequence"/>
</dbReference>
<name>A0A0F0CTI6_9BACT</name>
<dbReference type="InterPro" id="IPR016024">
    <property type="entry name" value="ARM-type_fold"/>
</dbReference>
<evidence type="ECO:0000313" key="2">
    <source>
        <dbReference type="Proteomes" id="UP000033428"/>
    </source>
</evidence>
<dbReference type="Gene3D" id="1.25.10.10">
    <property type="entry name" value="Leucine-rich Repeat Variant"/>
    <property type="match status" value="1"/>
</dbReference>
<accession>A0A0F0CTI6</accession>
<dbReference type="SUPFAM" id="SSF48371">
    <property type="entry name" value="ARM repeat"/>
    <property type="match status" value="1"/>
</dbReference>
<evidence type="ECO:0000313" key="1">
    <source>
        <dbReference type="EMBL" id="KJJ85334.1"/>
    </source>
</evidence>
<dbReference type="EMBL" id="JYNY01000179">
    <property type="protein sequence ID" value="KJJ85334.1"/>
    <property type="molecule type" value="Genomic_DNA"/>
</dbReference>
<protein>
    <submittedName>
        <fullName evidence="1">Uncharacterized protein</fullName>
    </submittedName>
</protein>
<reference evidence="1 2" key="1">
    <citation type="submission" date="2015-02" db="EMBL/GenBank/DDBJ databases">
        <title>Single-cell genomics of uncultivated deep-branching MTB reveals a conserved set of magnetosome genes.</title>
        <authorList>
            <person name="Kolinko S."/>
            <person name="Richter M."/>
            <person name="Glockner F.O."/>
            <person name="Brachmann A."/>
            <person name="Schuler D."/>
        </authorList>
    </citation>
    <scope>NUCLEOTIDE SEQUENCE [LARGE SCALE GENOMIC DNA]</scope>
    <source>
        <strain evidence="1">SKK-01</strain>
    </source>
</reference>
<dbReference type="InterPro" id="IPR011989">
    <property type="entry name" value="ARM-like"/>
</dbReference>
<keyword evidence="2" id="KW-1185">Reference proteome</keyword>
<organism evidence="1 2">
    <name type="scientific">Candidatus Omnitrophus magneticus</name>
    <dbReference type="NCBI Taxonomy" id="1609969"/>
    <lineage>
        <taxon>Bacteria</taxon>
        <taxon>Pseudomonadati</taxon>
        <taxon>Candidatus Omnitrophota</taxon>
        <taxon>Candidatus Omnitrophus</taxon>
    </lineage>
</organism>